<dbReference type="OrthoDB" id="5973657at2759"/>
<proteinExistence type="predicted"/>
<evidence type="ECO:0000313" key="1">
    <source>
        <dbReference type="EMBL" id="PIK35704.1"/>
    </source>
</evidence>
<comment type="caution">
    <text evidence="1">The sequence shown here is derived from an EMBL/GenBank/DDBJ whole genome shotgun (WGS) entry which is preliminary data.</text>
</comment>
<sequence length="202" mass="23144">ADGRSDSPGHSAKYGSYTFLDLDWNKEIHQELVQSNEVSSSNAMELDGLKRGLQFFEENQVEVASLVTDRHRSVAKYLREEQDLIHYYDVWHVAKGVTKMLQQLAKKMTCSEVSAWSKSISNHLYWVAASSKEDPEEVILAKWLSEANHIMNRHTHDSVHYPKCQHGDLPTSGKRKKWLKPSRCIFLNKLVEHVAQKIVAGK</sequence>
<reference evidence="1 2" key="1">
    <citation type="journal article" date="2017" name="PLoS Biol.">
        <title>The sea cucumber genome provides insights into morphological evolution and visceral regeneration.</title>
        <authorList>
            <person name="Zhang X."/>
            <person name="Sun L."/>
            <person name="Yuan J."/>
            <person name="Sun Y."/>
            <person name="Gao Y."/>
            <person name="Zhang L."/>
            <person name="Li S."/>
            <person name="Dai H."/>
            <person name="Hamel J.F."/>
            <person name="Liu C."/>
            <person name="Yu Y."/>
            <person name="Liu S."/>
            <person name="Lin W."/>
            <person name="Guo K."/>
            <person name="Jin S."/>
            <person name="Xu P."/>
            <person name="Storey K.B."/>
            <person name="Huan P."/>
            <person name="Zhang T."/>
            <person name="Zhou Y."/>
            <person name="Zhang J."/>
            <person name="Lin C."/>
            <person name="Li X."/>
            <person name="Xing L."/>
            <person name="Huo D."/>
            <person name="Sun M."/>
            <person name="Wang L."/>
            <person name="Mercier A."/>
            <person name="Li F."/>
            <person name="Yang H."/>
            <person name="Xiang J."/>
        </authorList>
    </citation>
    <scope>NUCLEOTIDE SEQUENCE [LARGE SCALE GENOMIC DNA]</scope>
    <source>
        <strain evidence="1">Shaxun</strain>
        <tissue evidence="1">Muscle</tissue>
    </source>
</reference>
<dbReference type="PANTHER" id="PTHR31751">
    <property type="entry name" value="SI:CH211-108C17.2-RELATED-RELATED"/>
    <property type="match status" value="1"/>
</dbReference>
<feature type="non-terminal residue" evidence="1">
    <location>
        <position position="1"/>
    </location>
</feature>
<dbReference type="Proteomes" id="UP000230750">
    <property type="component" value="Unassembled WGS sequence"/>
</dbReference>
<dbReference type="PANTHER" id="PTHR31751:SF44">
    <property type="entry name" value="SI:CH211-211K8.4-RELATED"/>
    <property type="match status" value="1"/>
</dbReference>
<accession>A0A2G8JIY6</accession>
<dbReference type="EMBL" id="MRZV01001832">
    <property type="protein sequence ID" value="PIK35704.1"/>
    <property type="molecule type" value="Genomic_DNA"/>
</dbReference>
<protein>
    <submittedName>
        <fullName evidence="1">Uncharacterized protein</fullName>
    </submittedName>
</protein>
<name>A0A2G8JIY6_STIJA</name>
<evidence type="ECO:0000313" key="2">
    <source>
        <dbReference type="Proteomes" id="UP000230750"/>
    </source>
</evidence>
<dbReference type="AlphaFoldDB" id="A0A2G8JIY6"/>
<gene>
    <name evidence="1" type="ORF">BSL78_27475</name>
</gene>
<dbReference type="STRING" id="307972.A0A2G8JIY6"/>
<keyword evidence="2" id="KW-1185">Reference proteome</keyword>
<organism evidence="1 2">
    <name type="scientific">Stichopus japonicus</name>
    <name type="common">Sea cucumber</name>
    <dbReference type="NCBI Taxonomy" id="307972"/>
    <lineage>
        <taxon>Eukaryota</taxon>
        <taxon>Metazoa</taxon>
        <taxon>Echinodermata</taxon>
        <taxon>Eleutherozoa</taxon>
        <taxon>Echinozoa</taxon>
        <taxon>Holothuroidea</taxon>
        <taxon>Aspidochirotacea</taxon>
        <taxon>Aspidochirotida</taxon>
        <taxon>Stichopodidae</taxon>
        <taxon>Apostichopus</taxon>
    </lineage>
</organism>